<dbReference type="InterPro" id="IPR053142">
    <property type="entry name" value="PchR_regulatory_protein"/>
</dbReference>
<protein>
    <recommendedName>
        <fullName evidence="4">HTH araC/xylS-type domain-containing protein</fullName>
    </recommendedName>
</protein>
<dbReference type="SUPFAM" id="SSF46689">
    <property type="entry name" value="Homeodomain-like"/>
    <property type="match status" value="2"/>
</dbReference>
<dbReference type="AlphaFoldDB" id="A0AAC8YYZ8"/>
<accession>A0AAC8YYZ8</accession>
<evidence type="ECO:0000256" key="1">
    <source>
        <dbReference type="ARBA" id="ARBA00023015"/>
    </source>
</evidence>
<keyword evidence="3" id="KW-0804">Transcription</keyword>
<reference evidence="6" key="1">
    <citation type="submission" date="2015-11" db="EMBL/GenBank/DDBJ databases">
        <title>Complete genome sequence of a polyethylene-glycol degrader Sphingopyxis macrogoltabida 203N (NBRC 111659).</title>
        <authorList>
            <person name="Yoshiyuki O."/>
            <person name="Shouta N."/>
            <person name="Nagata Y."/>
            <person name="Numata M."/>
            <person name="Tsuchikane K."/>
            <person name="Hosoyama A."/>
            <person name="Yamazoe A."/>
            <person name="Tsuda M."/>
            <person name="Fujita N."/>
            <person name="Kawai F."/>
        </authorList>
    </citation>
    <scope>NUCLEOTIDE SEQUENCE [LARGE SCALE GENOMIC DNA]</scope>
    <source>
        <strain evidence="6">203N</strain>
    </source>
</reference>
<keyword evidence="6" id="KW-1185">Reference proteome</keyword>
<keyword evidence="1" id="KW-0805">Transcription regulation</keyword>
<evidence type="ECO:0000259" key="4">
    <source>
        <dbReference type="PROSITE" id="PS01124"/>
    </source>
</evidence>
<dbReference type="Gene3D" id="1.10.10.60">
    <property type="entry name" value="Homeodomain-like"/>
    <property type="match status" value="1"/>
</dbReference>
<dbReference type="GO" id="GO:0003700">
    <property type="term" value="F:DNA-binding transcription factor activity"/>
    <property type="evidence" value="ECO:0007669"/>
    <property type="project" value="InterPro"/>
</dbReference>
<dbReference type="SMART" id="SM00342">
    <property type="entry name" value="HTH_ARAC"/>
    <property type="match status" value="1"/>
</dbReference>
<proteinExistence type="predicted"/>
<feature type="domain" description="HTH araC/xylS-type" evidence="4">
    <location>
        <begin position="228"/>
        <end position="326"/>
    </location>
</feature>
<evidence type="ECO:0000313" key="6">
    <source>
        <dbReference type="Proteomes" id="UP000076088"/>
    </source>
</evidence>
<sequence length="337" mass="37386">MFPARAYALEQSDIEPIVPVDRYLSLGEPCHYRMIMANPVVSGFSEFCGLSDGFFVAVSDVDLAAPLACEISTPEALRIRVAHDGDGEYLPSQDKMIDIRGRSAGVVIEPPDAPPAKLVSCGHHRAVQIIVHRSTLRRLYPQDEGLPAVIRAFLADRLDHRVAKQLSCGPALLRCLEDLHNCSLSGRSRWLFFRSKAVEILCHVFEMLEEKDDGGLTEPSALIDRAVNRAKNLLREHYAAPPSLDDLAREVGLSRTGLCSNFHRLTGQTVFGFITELRMQHALAMLDRYDVPITEIAYAVGYHYPSSFTVAVQRRFGASPRELRRRGHPGGEAVLSV</sequence>
<dbReference type="Pfam" id="PF12833">
    <property type="entry name" value="HTH_18"/>
    <property type="match status" value="1"/>
</dbReference>
<dbReference type="InterPro" id="IPR018062">
    <property type="entry name" value="HTH_AraC-typ_CS"/>
</dbReference>
<dbReference type="PANTHER" id="PTHR47893:SF1">
    <property type="entry name" value="REGULATORY PROTEIN PCHR"/>
    <property type="match status" value="1"/>
</dbReference>
<dbReference type="GO" id="GO:0043565">
    <property type="term" value="F:sequence-specific DNA binding"/>
    <property type="evidence" value="ECO:0007669"/>
    <property type="project" value="InterPro"/>
</dbReference>
<name>A0AAC8YYZ8_SPHMC</name>
<evidence type="ECO:0000256" key="2">
    <source>
        <dbReference type="ARBA" id="ARBA00023125"/>
    </source>
</evidence>
<gene>
    <name evidence="5" type="ORF">ATM17_05790</name>
</gene>
<evidence type="ECO:0000313" key="5">
    <source>
        <dbReference type="EMBL" id="AMU88554.1"/>
    </source>
</evidence>
<dbReference type="InterPro" id="IPR009057">
    <property type="entry name" value="Homeodomain-like_sf"/>
</dbReference>
<dbReference type="PROSITE" id="PS00041">
    <property type="entry name" value="HTH_ARAC_FAMILY_1"/>
    <property type="match status" value="1"/>
</dbReference>
<evidence type="ECO:0000256" key="3">
    <source>
        <dbReference type="ARBA" id="ARBA00023163"/>
    </source>
</evidence>
<dbReference type="InterPro" id="IPR018060">
    <property type="entry name" value="HTH_AraC"/>
</dbReference>
<organism evidence="5 6">
    <name type="scientific">Sphingopyxis macrogoltabida</name>
    <name type="common">Sphingomonas macrogoltabidus</name>
    <dbReference type="NCBI Taxonomy" id="33050"/>
    <lineage>
        <taxon>Bacteria</taxon>
        <taxon>Pseudomonadati</taxon>
        <taxon>Pseudomonadota</taxon>
        <taxon>Alphaproteobacteria</taxon>
        <taxon>Sphingomonadales</taxon>
        <taxon>Sphingomonadaceae</taxon>
        <taxon>Sphingopyxis</taxon>
    </lineage>
</organism>
<keyword evidence="2" id="KW-0238">DNA-binding</keyword>
<dbReference type="KEGG" id="smaz:LH19_14145"/>
<dbReference type="Proteomes" id="UP000076088">
    <property type="component" value="Chromosome"/>
</dbReference>
<dbReference type="PROSITE" id="PS01124">
    <property type="entry name" value="HTH_ARAC_FAMILY_2"/>
    <property type="match status" value="1"/>
</dbReference>
<reference evidence="5 6" key="2">
    <citation type="journal article" date="2016" name="Genome Announc.">
        <title>Complete Genome Sequence of Sphingopyxis macrogoltabida Strain 203N (NBRC 111659), a Polyethylene Glycol Degrader.</title>
        <authorList>
            <person name="Ohtsubo Y."/>
            <person name="Nonoyama S."/>
            <person name="Nagata Y."/>
            <person name="Numata M."/>
            <person name="Tsuchikane K."/>
            <person name="Hosoyama A."/>
            <person name="Yamazoe A."/>
            <person name="Tsuda M."/>
            <person name="Fujita N."/>
            <person name="Kawai F."/>
        </authorList>
    </citation>
    <scope>NUCLEOTIDE SEQUENCE [LARGE SCALE GENOMIC DNA]</scope>
    <source>
        <strain evidence="5 6">203N</strain>
    </source>
</reference>
<dbReference type="EMBL" id="CP013344">
    <property type="protein sequence ID" value="AMU88554.1"/>
    <property type="molecule type" value="Genomic_DNA"/>
</dbReference>
<dbReference type="PANTHER" id="PTHR47893">
    <property type="entry name" value="REGULATORY PROTEIN PCHR"/>
    <property type="match status" value="1"/>
</dbReference>